<dbReference type="GO" id="GO:0008270">
    <property type="term" value="F:zinc ion binding"/>
    <property type="evidence" value="ECO:0007669"/>
    <property type="project" value="InterPro"/>
</dbReference>
<evidence type="ECO:0000256" key="1">
    <source>
        <dbReference type="ARBA" id="ARBA00023015"/>
    </source>
</evidence>
<keyword evidence="1" id="KW-0805">Transcription regulation</keyword>
<evidence type="ECO:0000256" key="2">
    <source>
        <dbReference type="ARBA" id="ARBA00023125"/>
    </source>
</evidence>
<dbReference type="SUPFAM" id="SSF57701">
    <property type="entry name" value="Zn2/Cys6 DNA-binding domain"/>
    <property type="match status" value="1"/>
</dbReference>
<dbReference type="Proteomes" id="UP000053732">
    <property type="component" value="Unassembled WGS sequence"/>
</dbReference>
<keyword evidence="3" id="KW-0804">Transcription</keyword>
<proteinExistence type="predicted"/>
<keyword evidence="6" id="KW-1185">Reference proteome</keyword>
<dbReference type="InterPro" id="IPR036864">
    <property type="entry name" value="Zn2-C6_fun-type_DNA-bd_sf"/>
</dbReference>
<reference evidence="5 6" key="1">
    <citation type="journal article" date="2014" name="Nat. Commun.">
        <title>Multiple recent horizontal transfers of a large genomic region in cheese making fungi.</title>
        <authorList>
            <person name="Cheeseman K."/>
            <person name="Ropars J."/>
            <person name="Renault P."/>
            <person name="Dupont J."/>
            <person name="Gouzy J."/>
            <person name="Branca A."/>
            <person name="Abraham A.L."/>
            <person name="Ceppi M."/>
            <person name="Conseiller E."/>
            <person name="Debuchy R."/>
            <person name="Malagnac F."/>
            <person name="Goarin A."/>
            <person name="Silar P."/>
            <person name="Lacoste S."/>
            <person name="Sallet E."/>
            <person name="Bensimon A."/>
            <person name="Giraud T."/>
            <person name="Brygoo Y."/>
        </authorList>
    </citation>
    <scope>NUCLEOTIDE SEQUENCE [LARGE SCALE GENOMIC DNA]</scope>
    <source>
        <strain evidence="6">FM 013</strain>
    </source>
</reference>
<dbReference type="Gene3D" id="4.10.240.10">
    <property type="entry name" value="Zn(2)-C6 fungal-type DNA-binding domain"/>
    <property type="match status" value="1"/>
</dbReference>
<protein>
    <submittedName>
        <fullName evidence="5">Fungal transcriptional regulatory protein, N-terminal</fullName>
    </submittedName>
</protein>
<accession>A0A0G4NXL2</accession>
<dbReference type="InterPro" id="IPR001138">
    <property type="entry name" value="Zn2Cys6_DnaBD"/>
</dbReference>
<evidence type="ECO:0000313" key="6">
    <source>
        <dbReference type="Proteomes" id="UP000053732"/>
    </source>
</evidence>
<name>A0A0G4NXL2_PENC3</name>
<dbReference type="CDD" id="cd00067">
    <property type="entry name" value="GAL4"/>
    <property type="match status" value="1"/>
</dbReference>
<evidence type="ECO:0000256" key="4">
    <source>
        <dbReference type="ARBA" id="ARBA00023242"/>
    </source>
</evidence>
<dbReference type="GO" id="GO:0000981">
    <property type="term" value="F:DNA-binding transcription factor activity, RNA polymerase II-specific"/>
    <property type="evidence" value="ECO:0007669"/>
    <property type="project" value="InterPro"/>
</dbReference>
<organism evidence="5 6">
    <name type="scientific">Penicillium camemberti (strain FM 013)</name>
    <dbReference type="NCBI Taxonomy" id="1429867"/>
    <lineage>
        <taxon>Eukaryota</taxon>
        <taxon>Fungi</taxon>
        <taxon>Dikarya</taxon>
        <taxon>Ascomycota</taxon>
        <taxon>Pezizomycotina</taxon>
        <taxon>Eurotiomycetes</taxon>
        <taxon>Eurotiomycetidae</taxon>
        <taxon>Eurotiales</taxon>
        <taxon>Aspergillaceae</taxon>
        <taxon>Penicillium</taxon>
    </lineage>
</organism>
<evidence type="ECO:0000313" key="5">
    <source>
        <dbReference type="EMBL" id="CRL18704.1"/>
    </source>
</evidence>
<evidence type="ECO:0000256" key="3">
    <source>
        <dbReference type="ARBA" id="ARBA00023163"/>
    </source>
</evidence>
<keyword evidence="4" id="KW-0539">Nucleus</keyword>
<dbReference type="EMBL" id="HG793135">
    <property type="protein sequence ID" value="CRL18704.1"/>
    <property type="molecule type" value="Genomic_DNA"/>
</dbReference>
<keyword evidence="2" id="KW-0238">DNA-binding</keyword>
<dbReference type="GO" id="GO:0003677">
    <property type="term" value="F:DNA binding"/>
    <property type="evidence" value="ECO:0007669"/>
    <property type="project" value="UniProtKB-KW"/>
</dbReference>
<dbReference type="AlphaFoldDB" id="A0A0G4NXL2"/>
<sequence>MSAPKPSLRAACDNCYQAKVKCIPTPSGCQRCISLFSRCFHSPPGRPGRVPTVRSAPFNPESSNIPIPIQGEQKHEPGDLHLSLKGLTGDGVLSETATLDTPLNPWVPMDSPSINEILYGEAVLSFPEFAIEPPILTPTDGQWNDFGDDKKSCACFVSILQALEKAQRTDLQSLGLDVALRHNKDALLGVCNSIKCSIPHDSTTRLLILILLRKSLKLYQILFHLRLSAKPVNAREMNPASAPYSLHVANPALSSISPPPSAQPDYFNVLAHPHTEKHETVPQAIRLTLGSYHLDEADERSLKKQIFLLDVGKVPRLLERLDQRACSLDETDGLDLYNMMRSSLIADFRVVMTDVHS</sequence>
<gene>
    <name evidence="5" type="ORF">PCAMFM013_S002g000574</name>
</gene>